<dbReference type="GO" id="GO:0003964">
    <property type="term" value="F:RNA-directed DNA polymerase activity"/>
    <property type="evidence" value="ECO:0007669"/>
    <property type="project" value="UniProtKB-KW"/>
</dbReference>
<dbReference type="Proteomes" id="UP001151760">
    <property type="component" value="Unassembled WGS sequence"/>
</dbReference>
<sequence length="362" mass="41524">MALGWQVTSLKEMLSIGGRLLNKAKGGGVVRRQVLRRNQAKHFKWALCDWILDEIVNTKFIDVAQVANAARNMEILKHVIGLQELVSLVVRHGHMARDCPRNECKYSDHEYQNCPLHFDDKIRFANLLPLEMSEFNISLGGKLIQLMHTTMVPEQVKTMKIQAGVQVSRPGELRRHLQLWKCFGRLYFVVIVLDRNIDCGSDKSPGPDGFTFGFYRRYWDTIEKDVVDAVSYFFSVGMFPKGGNASFIALIPKMQDAKVVENYRPISLIGSVYKIIAKILANHLVGVLGDLIHEVQSAFIANRQILDGPFILDELIHWCKSKKKQSMIFKVDFEKAYDSVRWDYLDDVLNKFGFGSKWRAWI</sequence>
<evidence type="ECO:0000313" key="3">
    <source>
        <dbReference type="Proteomes" id="UP001151760"/>
    </source>
</evidence>
<proteinExistence type="predicted"/>
<reference evidence="2" key="1">
    <citation type="journal article" date="2022" name="Int. J. Mol. Sci.">
        <title>Draft Genome of Tanacetum Coccineum: Genomic Comparison of Closely Related Tanacetum-Family Plants.</title>
        <authorList>
            <person name="Yamashiro T."/>
            <person name="Shiraishi A."/>
            <person name="Nakayama K."/>
            <person name="Satake H."/>
        </authorList>
    </citation>
    <scope>NUCLEOTIDE SEQUENCE</scope>
</reference>
<keyword evidence="2" id="KW-0695">RNA-directed DNA polymerase</keyword>
<keyword evidence="2" id="KW-0808">Transferase</keyword>
<feature type="domain" description="Reverse transcriptase" evidence="1">
    <location>
        <begin position="252"/>
        <end position="358"/>
    </location>
</feature>
<keyword evidence="2" id="KW-0548">Nucleotidyltransferase</keyword>
<dbReference type="InterPro" id="IPR052343">
    <property type="entry name" value="Retrotransposon-Effector_Assoc"/>
</dbReference>
<dbReference type="PANTHER" id="PTHR46890:SF48">
    <property type="entry name" value="RNA-DIRECTED DNA POLYMERASE"/>
    <property type="match status" value="1"/>
</dbReference>
<evidence type="ECO:0000259" key="1">
    <source>
        <dbReference type="Pfam" id="PF00078"/>
    </source>
</evidence>
<comment type="caution">
    <text evidence="2">The sequence shown here is derived from an EMBL/GenBank/DDBJ whole genome shotgun (WGS) entry which is preliminary data.</text>
</comment>
<keyword evidence="3" id="KW-1185">Reference proteome</keyword>
<dbReference type="EMBL" id="BQNB010016436">
    <property type="protein sequence ID" value="GJT51782.1"/>
    <property type="molecule type" value="Genomic_DNA"/>
</dbReference>
<dbReference type="InterPro" id="IPR000477">
    <property type="entry name" value="RT_dom"/>
</dbReference>
<dbReference type="Pfam" id="PF00078">
    <property type="entry name" value="RVT_1"/>
    <property type="match status" value="1"/>
</dbReference>
<protein>
    <submittedName>
        <fullName evidence="2">RNA-directed DNA polymerase, eukaryota, reverse transcriptase zinc-binding domain protein</fullName>
    </submittedName>
</protein>
<name>A0ABQ5ELQ7_9ASTR</name>
<organism evidence="2 3">
    <name type="scientific">Tanacetum coccineum</name>
    <dbReference type="NCBI Taxonomy" id="301880"/>
    <lineage>
        <taxon>Eukaryota</taxon>
        <taxon>Viridiplantae</taxon>
        <taxon>Streptophyta</taxon>
        <taxon>Embryophyta</taxon>
        <taxon>Tracheophyta</taxon>
        <taxon>Spermatophyta</taxon>
        <taxon>Magnoliopsida</taxon>
        <taxon>eudicotyledons</taxon>
        <taxon>Gunneridae</taxon>
        <taxon>Pentapetalae</taxon>
        <taxon>asterids</taxon>
        <taxon>campanulids</taxon>
        <taxon>Asterales</taxon>
        <taxon>Asteraceae</taxon>
        <taxon>Asteroideae</taxon>
        <taxon>Anthemideae</taxon>
        <taxon>Anthemidinae</taxon>
        <taxon>Tanacetum</taxon>
    </lineage>
</organism>
<dbReference type="CDD" id="cd01650">
    <property type="entry name" value="RT_nLTR_like"/>
    <property type="match status" value="1"/>
</dbReference>
<dbReference type="PANTHER" id="PTHR46890">
    <property type="entry name" value="NON-LTR RETROLELEMENT REVERSE TRANSCRIPTASE-LIKE PROTEIN-RELATED"/>
    <property type="match status" value="1"/>
</dbReference>
<reference evidence="2" key="2">
    <citation type="submission" date="2022-01" db="EMBL/GenBank/DDBJ databases">
        <authorList>
            <person name="Yamashiro T."/>
            <person name="Shiraishi A."/>
            <person name="Satake H."/>
            <person name="Nakayama K."/>
        </authorList>
    </citation>
    <scope>NUCLEOTIDE SEQUENCE</scope>
</reference>
<evidence type="ECO:0000313" key="2">
    <source>
        <dbReference type="EMBL" id="GJT51782.1"/>
    </source>
</evidence>
<gene>
    <name evidence="2" type="ORF">Tco_0977939</name>
</gene>
<accession>A0ABQ5ELQ7</accession>